<feature type="domain" description="Reverse transcriptase" evidence="1">
    <location>
        <begin position="1"/>
        <end position="111"/>
    </location>
</feature>
<dbReference type="InterPro" id="IPR043502">
    <property type="entry name" value="DNA/RNA_pol_sf"/>
</dbReference>
<evidence type="ECO:0000313" key="2">
    <source>
        <dbReference type="EMBL" id="JAG00114.1"/>
    </source>
</evidence>
<dbReference type="AlphaFoldDB" id="A0A0A9VWV8"/>
<protein>
    <submittedName>
        <fullName evidence="2">Retrovirus-related Pol polyprotein from type-2 retrotransposable element R2DM</fullName>
    </submittedName>
</protein>
<dbReference type="PROSITE" id="PS50878">
    <property type="entry name" value="RT_POL"/>
    <property type="match status" value="1"/>
</dbReference>
<gene>
    <name evidence="2" type="primary">pol_387</name>
    <name evidence="2" type="ORF">CM83_103622</name>
</gene>
<evidence type="ECO:0000259" key="1">
    <source>
        <dbReference type="PROSITE" id="PS50878"/>
    </source>
</evidence>
<feature type="non-terminal residue" evidence="2">
    <location>
        <position position="111"/>
    </location>
</feature>
<dbReference type="CDD" id="cd01650">
    <property type="entry name" value="RT_nLTR_like"/>
    <property type="match status" value="1"/>
</dbReference>
<reference evidence="2" key="1">
    <citation type="journal article" date="2014" name="PLoS ONE">
        <title>Transcriptome-Based Identification of ABC Transporters in the Western Tarnished Plant Bug Lygus hesperus.</title>
        <authorList>
            <person name="Hull J.J."/>
            <person name="Chaney K."/>
            <person name="Geib S.M."/>
            <person name="Fabrick J.A."/>
            <person name="Brent C.S."/>
            <person name="Walsh D."/>
            <person name="Lavine L.C."/>
        </authorList>
    </citation>
    <scope>NUCLEOTIDE SEQUENCE</scope>
</reference>
<reference evidence="2" key="2">
    <citation type="submission" date="2014-07" db="EMBL/GenBank/DDBJ databases">
        <authorList>
            <person name="Hull J."/>
        </authorList>
    </citation>
    <scope>NUCLEOTIDE SEQUENCE</scope>
</reference>
<sequence length="111" mass="12685">QIKTFLLHKKGDASDPKNYRGISLLNTILKVLNAILQNRLLKFVDSNDLLPESQCGFRKGRGCVDNIFTLQSLIAINTRLPKRKVFAAYIDFSRAFDSLVHDLLWSKMYAL</sequence>
<dbReference type="InterPro" id="IPR000477">
    <property type="entry name" value="RT_dom"/>
</dbReference>
<dbReference type="Pfam" id="PF00078">
    <property type="entry name" value="RVT_1"/>
    <property type="match status" value="1"/>
</dbReference>
<dbReference type="SUPFAM" id="SSF56672">
    <property type="entry name" value="DNA/RNA polymerases"/>
    <property type="match status" value="1"/>
</dbReference>
<dbReference type="PANTHER" id="PTHR19446">
    <property type="entry name" value="REVERSE TRANSCRIPTASES"/>
    <property type="match status" value="1"/>
</dbReference>
<organism evidence="2">
    <name type="scientific">Lygus hesperus</name>
    <name type="common">Western plant bug</name>
    <dbReference type="NCBI Taxonomy" id="30085"/>
    <lineage>
        <taxon>Eukaryota</taxon>
        <taxon>Metazoa</taxon>
        <taxon>Ecdysozoa</taxon>
        <taxon>Arthropoda</taxon>
        <taxon>Hexapoda</taxon>
        <taxon>Insecta</taxon>
        <taxon>Pterygota</taxon>
        <taxon>Neoptera</taxon>
        <taxon>Paraneoptera</taxon>
        <taxon>Hemiptera</taxon>
        <taxon>Heteroptera</taxon>
        <taxon>Panheteroptera</taxon>
        <taxon>Cimicomorpha</taxon>
        <taxon>Miridae</taxon>
        <taxon>Mirini</taxon>
        <taxon>Lygus</taxon>
    </lineage>
</organism>
<dbReference type="EMBL" id="GBHO01043490">
    <property type="protein sequence ID" value="JAG00114.1"/>
    <property type="molecule type" value="Transcribed_RNA"/>
</dbReference>
<dbReference type="GO" id="GO:0071897">
    <property type="term" value="P:DNA biosynthetic process"/>
    <property type="evidence" value="ECO:0007669"/>
    <property type="project" value="UniProtKB-ARBA"/>
</dbReference>
<accession>A0A0A9VWV8</accession>
<proteinExistence type="predicted"/>
<feature type="non-terminal residue" evidence="2">
    <location>
        <position position="1"/>
    </location>
</feature>
<name>A0A0A9VWV8_LYGHE</name>